<dbReference type="SUPFAM" id="SSF161098">
    <property type="entry name" value="MetI-like"/>
    <property type="match status" value="1"/>
</dbReference>
<gene>
    <name evidence="9" type="ORF">J2Z66_004068</name>
</gene>
<dbReference type="PROSITE" id="PS50928">
    <property type="entry name" value="ABC_TM1"/>
    <property type="match status" value="1"/>
</dbReference>
<evidence type="ECO:0000256" key="4">
    <source>
        <dbReference type="ARBA" id="ARBA00022692"/>
    </source>
</evidence>
<keyword evidence="9" id="KW-0762">Sugar transport</keyword>
<comment type="subcellular location">
    <subcellularLocation>
        <location evidence="1 7">Cell membrane</location>
        <topology evidence="1 7">Multi-pass membrane protein</topology>
    </subcellularLocation>
</comment>
<dbReference type="InterPro" id="IPR051393">
    <property type="entry name" value="ABC_transporter_permease"/>
</dbReference>
<feature type="transmembrane region" description="Helical" evidence="7">
    <location>
        <begin position="213"/>
        <end position="235"/>
    </location>
</feature>
<keyword evidence="2 7" id="KW-0813">Transport</keyword>
<dbReference type="PANTHER" id="PTHR30193">
    <property type="entry name" value="ABC TRANSPORTER PERMEASE PROTEIN"/>
    <property type="match status" value="1"/>
</dbReference>
<evidence type="ECO:0000256" key="6">
    <source>
        <dbReference type="ARBA" id="ARBA00023136"/>
    </source>
</evidence>
<dbReference type="EMBL" id="JAGGLB010000013">
    <property type="protein sequence ID" value="MBP1992460.1"/>
    <property type="molecule type" value="Genomic_DNA"/>
</dbReference>
<accession>A0ABS4IY28</accession>
<comment type="similarity">
    <text evidence="7">Belongs to the binding-protein-dependent transport system permease family.</text>
</comment>
<evidence type="ECO:0000256" key="1">
    <source>
        <dbReference type="ARBA" id="ARBA00004651"/>
    </source>
</evidence>
<feature type="domain" description="ABC transmembrane type-1" evidence="8">
    <location>
        <begin position="69"/>
        <end position="282"/>
    </location>
</feature>
<evidence type="ECO:0000313" key="9">
    <source>
        <dbReference type="EMBL" id="MBP1992460.1"/>
    </source>
</evidence>
<proteinExistence type="inferred from homology"/>
<comment type="caution">
    <text evidence="9">The sequence shown here is derived from an EMBL/GenBank/DDBJ whole genome shotgun (WGS) entry which is preliminary data.</text>
</comment>
<feature type="transmembrane region" description="Helical" evidence="7">
    <location>
        <begin position="147"/>
        <end position="167"/>
    </location>
</feature>
<reference evidence="9 10" key="1">
    <citation type="submission" date="2021-03" db="EMBL/GenBank/DDBJ databases">
        <title>Genomic Encyclopedia of Type Strains, Phase IV (KMG-IV): sequencing the most valuable type-strain genomes for metagenomic binning, comparative biology and taxonomic classification.</title>
        <authorList>
            <person name="Goeker M."/>
        </authorList>
    </citation>
    <scope>NUCLEOTIDE SEQUENCE [LARGE SCALE GENOMIC DNA]</scope>
    <source>
        <strain evidence="9 10">DSM 26048</strain>
    </source>
</reference>
<dbReference type="CDD" id="cd06261">
    <property type="entry name" value="TM_PBP2"/>
    <property type="match status" value="1"/>
</dbReference>
<dbReference type="Pfam" id="PF00528">
    <property type="entry name" value="BPD_transp_1"/>
    <property type="match status" value="1"/>
</dbReference>
<feature type="transmembrane region" description="Helical" evidence="7">
    <location>
        <begin position="256"/>
        <end position="283"/>
    </location>
</feature>
<evidence type="ECO:0000256" key="3">
    <source>
        <dbReference type="ARBA" id="ARBA00022475"/>
    </source>
</evidence>
<evidence type="ECO:0000256" key="7">
    <source>
        <dbReference type="RuleBase" id="RU363032"/>
    </source>
</evidence>
<feature type="transmembrane region" description="Helical" evidence="7">
    <location>
        <begin position="107"/>
        <end position="127"/>
    </location>
</feature>
<name>A0ABS4IY28_9BACL</name>
<keyword evidence="4 7" id="KW-0812">Transmembrane</keyword>
<keyword evidence="6 7" id="KW-0472">Membrane</keyword>
<feature type="transmembrane region" description="Helical" evidence="7">
    <location>
        <begin position="73"/>
        <end position="95"/>
    </location>
</feature>
<keyword evidence="10" id="KW-1185">Reference proteome</keyword>
<dbReference type="PANTHER" id="PTHR30193:SF37">
    <property type="entry name" value="INNER MEMBRANE ABC TRANSPORTER PERMEASE PROTEIN YCJO"/>
    <property type="match status" value="1"/>
</dbReference>
<feature type="transmembrane region" description="Helical" evidence="7">
    <location>
        <begin position="12"/>
        <end position="33"/>
    </location>
</feature>
<dbReference type="Proteomes" id="UP001519287">
    <property type="component" value="Unassembled WGS sequence"/>
</dbReference>
<keyword evidence="5 7" id="KW-1133">Transmembrane helix</keyword>
<dbReference type="RefSeq" id="WP_209973478.1">
    <property type="nucleotide sequence ID" value="NZ_JAGGLB010000013.1"/>
</dbReference>
<sequence length="292" mass="32767">MVLFKRLYEGRWGYFFLFPAYFFFVIFTLIPLIQGLGFSFYEVGLREKTFVGLDNFIKLAEDKVFWKALMNTVLIVVGGVPTIVIVSLLISVVVFPLARWAQGFYRVAFYLPVVASGVVLSMVWLWILHPSYGLLNYLIGLLGMEPVAWLGTPSSALIMIMLVVVSFTLGQPVILFLAGLGGIPIDLYEAAMIDGANSRARFFRITLPLLKPTTLFVTVTQIIGVFQVFVVVLLLTKGGPANGTQTIVYRMYETAFEFFNFGYASAIGLVLIFVIGIISWIQFRFFGQDTDY</sequence>
<evidence type="ECO:0000256" key="5">
    <source>
        <dbReference type="ARBA" id="ARBA00022989"/>
    </source>
</evidence>
<feature type="transmembrane region" description="Helical" evidence="7">
    <location>
        <begin position="174"/>
        <end position="193"/>
    </location>
</feature>
<evidence type="ECO:0000256" key="2">
    <source>
        <dbReference type="ARBA" id="ARBA00022448"/>
    </source>
</evidence>
<dbReference type="InterPro" id="IPR035906">
    <property type="entry name" value="MetI-like_sf"/>
</dbReference>
<dbReference type="InterPro" id="IPR000515">
    <property type="entry name" value="MetI-like"/>
</dbReference>
<keyword evidence="3" id="KW-1003">Cell membrane</keyword>
<dbReference type="Gene3D" id="1.10.3720.10">
    <property type="entry name" value="MetI-like"/>
    <property type="match status" value="1"/>
</dbReference>
<protein>
    <submittedName>
        <fullName evidence="9">Multiple sugar transport system permease protein</fullName>
    </submittedName>
</protein>
<organism evidence="9 10">
    <name type="scientific">Paenibacillus eucommiae</name>
    <dbReference type="NCBI Taxonomy" id="1355755"/>
    <lineage>
        <taxon>Bacteria</taxon>
        <taxon>Bacillati</taxon>
        <taxon>Bacillota</taxon>
        <taxon>Bacilli</taxon>
        <taxon>Bacillales</taxon>
        <taxon>Paenibacillaceae</taxon>
        <taxon>Paenibacillus</taxon>
    </lineage>
</organism>
<evidence type="ECO:0000313" key="10">
    <source>
        <dbReference type="Proteomes" id="UP001519287"/>
    </source>
</evidence>
<evidence type="ECO:0000259" key="8">
    <source>
        <dbReference type="PROSITE" id="PS50928"/>
    </source>
</evidence>